<evidence type="ECO:0000313" key="1">
    <source>
        <dbReference type="EMBL" id="MCU9849123.1"/>
    </source>
</evidence>
<comment type="caution">
    <text evidence="1">The sequence shown here is derived from an EMBL/GenBank/DDBJ whole genome shotgun (WGS) entry which is preliminary data.</text>
</comment>
<dbReference type="Pfam" id="PF06620">
    <property type="entry name" value="DUF1150"/>
    <property type="match status" value="1"/>
</dbReference>
<protein>
    <submittedName>
        <fullName evidence="1">DUF1150 domain-containing protein</fullName>
    </submittedName>
</protein>
<dbReference type="InterPro" id="IPR009531">
    <property type="entry name" value="DUF1150"/>
</dbReference>
<gene>
    <name evidence="1" type="ORF">OEZ60_14040</name>
</gene>
<sequence>MHTKYDFGPEAGERIVYVRAVEVSDLPEEIQAQADGLDTLYAVHDASGERLALVKDREMAFILARQNDMAPVSVH</sequence>
<dbReference type="EMBL" id="JAOVQO010000013">
    <property type="protein sequence ID" value="MCU9849123.1"/>
    <property type="molecule type" value="Genomic_DNA"/>
</dbReference>
<accession>A0ABT2X5A0</accession>
<proteinExistence type="predicted"/>
<reference evidence="1 2" key="1">
    <citation type="submission" date="2022-10" db="EMBL/GenBank/DDBJ databases">
        <title>Defluviimonas sp. nov., isolated from ocean surface sediments.</title>
        <authorList>
            <person name="He W."/>
            <person name="Wang L."/>
            <person name="Zhang D.-F."/>
        </authorList>
    </citation>
    <scope>NUCLEOTIDE SEQUENCE [LARGE SCALE GENOMIC DNA]</scope>
    <source>
        <strain evidence="1 2">WL0024</strain>
    </source>
</reference>
<dbReference type="RefSeq" id="WP_263337434.1">
    <property type="nucleotide sequence ID" value="NZ_JAOVQO010000013.1"/>
</dbReference>
<organism evidence="1 2">
    <name type="scientific">Albidovulum salinarum</name>
    <dbReference type="NCBI Taxonomy" id="2984153"/>
    <lineage>
        <taxon>Bacteria</taxon>
        <taxon>Pseudomonadati</taxon>
        <taxon>Pseudomonadota</taxon>
        <taxon>Alphaproteobacteria</taxon>
        <taxon>Rhodobacterales</taxon>
        <taxon>Paracoccaceae</taxon>
        <taxon>Albidovulum</taxon>
    </lineage>
</organism>
<dbReference type="Proteomes" id="UP001209535">
    <property type="component" value="Unassembled WGS sequence"/>
</dbReference>
<keyword evidence="2" id="KW-1185">Reference proteome</keyword>
<name>A0ABT2X5A0_9RHOB</name>
<evidence type="ECO:0000313" key="2">
    <source>
        <dbReference type="Proteomes" id="UP001209535"/>
    </source>
</evidence>